<evidence type="ECO:0000313" key="2">
    <source>
        <dbReference type="EnsemblMetazoa" id="G33385.1:cds"/>
    </source>
</evidence>
<protein>
    <submittedName>
        <fullName evidence="2">Uncharacterized protein</fullName>
    </submittedName>
</protein>
<reference evidence="2" key="1">
    <citation type="submission" date="2022-08" db="UniProtKB">
        <authorList>
            <consortium name="EnsemblMetazoa"/>
        </authorList>
    </citation>
    <scope>IDENTIFICATION</scope>
    <source>
        <strain evidence="2">05x7-T-G4-1.051#20</strain>
    </source>
</reference>
<evidence type="ECO:0000313" key="3">
    <source>
        <dbReference type="Proteomes" id="UP000005408"/>
    </source>
</evidence>
<evidence type="ECO:0000256" key="1">
    <source>
        <dbReference type="SAM" id="MobiDB-lite"/>
    </source>
</evidence>
<feature type="region of interest" description="Disordered" evidence="1">
    <location>
        <begin position="1"/>
        <end position="26"/>
    </location>
</feature>
<organism evidence="2 3">
    <name type="scientific">Magallana gigas</name>
    <name type="common">Pacific oyster</name>
    <name type="synonym">Crassostrea gigas</name>
    <dbReference type="NCBI Taxonomy" id="29159"/>
    <lineage>
        <taxon>Eukaryota</taxon>
        <taxon>Metazoa</taxon>
        <taxon>Spiralia</taxon>
        <taxon>Lophotrochozoa</taxon>
        <taxon>Mollusca</taxon>
        <taxon>Bivalvia</taxon>
        <taxon>Autobranchia</taxon>
        <taxon>Pteriomorphia</taxon>
        <taxon>Ostreida</taxon>
        <taxon>Ostreoidea</taxon>
        <taxon>Ostreidae</taxon>
        <taxon>Magallana</taxon>
    </lineage>
</organism>
<sequence length="101" mass="11113">MTSSVDSMFKRVETDSCPDPPRSANTRIAGTAGFAMGYPTVLTNKNDSPLYPLGVRPIPPPLTMPHFWQYPEYRTFASRAGSDACIKLEEVFSSLPQNASK</sequence>
<accession>A0A8W8MNM4</accession>
<dbReference type="EnsemblMetazoa" id="G33385.1">
    <property type="protein sequence ID" value="G33385.1:cds"/>
    <property type="gene ID" value="G33385"/>
</dbReference>
<dbReference type="Proteomes" id="UP000005408">
    <property type="component" value="Unassembled WGS sequence"/>
</dbReference>
<keyword evidence="3" id="KW-1185">Reference proteome</keyword>
<dbReference type="AlphaFoldDB" id="A0A8W8MNM4"/>
<proteinExistence type="predicted"/>
<name>A0A8W8MNM4_MAGGI</name>